<organism evidence="6">
    <name type="scientific">Darwinula stevensoni</name>
    <dbReference type="NCBI Taxonomy" id="69355"/>
    <lineage>
        <taxon>Eukaryota</taxon>
        <taxon>Metazoa</taxon>
        <taxon>Ecdysozoa</taxon>
        <taxon>Arthropoda</taxon>
        <taxon>Crustacea</taxon>
        <taxon>Oligostraca</taxon>
        <taxon>Ostracoda</taxon>
        <taxon>Podocopa</taxon>
        <taxon>Podocopida</taxon>
        <taxon>Darwinulocopina</taxon>
        <taxon>Darwinuloidea</taxon>
        <taxon>Darwinulidae</taxon>
        <taxon>Darwinula</taxon>
    </lineage>
</organism>
<sequence length="212" mass="23646">SPPPSSLPPPSPVDTVEGELLPLRGVHRKQSGAYLCIASNEVPPAVSKRILLTVNFPAEIKEDAQVVSVRRGSPLTLKCTVEASPQTVNYWLRNSSEILIASERYRIEERREGYRSEMFLTIREFQAQDEALYSCAAANSLGEVRGNISVREANWLGKDHALEVSNRSHFPDSTSSSWGVAKNGSSRPARLIRLIWLIRLIPVFATCLHRLR</sequence>
<gene>
    <name evidence="6" type="ORF">DSTB1V02_LOCUS10109</name>
</gene>
<keyword evidence="1" id="KW-0732">Signal</keyword>
<dbReference type="InterPro" id="IPR013783">
    <property type="entry name" value="Ig-like_fold"/>
</dbReference>
<dbReference type="EMBL" id="LR902308">
    <property type="protein sequence ID" value="CAD7250329.1"/>
    <property type="molecule type" value="Genomic_DNA"/>
</dbReference>
<dbReference type="SUPFAM" id="SSF48726">
    <property type="entry name" value="Immunoglobulin"/>
    <property type="match status" value="1"/>
</dbReference>
<dbReference type="SMART" id="SM00408">
    <property type="entry name" value="IGc2"/>
    <property type="match status" value="1"/>
</dbReference>
<evidence type="ECO:0000256" key="4">
    <source>
        <dbReference type="ARBA" id="ARBA00023319"/>
    </source>
</evidence>
<dbReference type="Pfam" id="PF07679">
    <property type="entry name" value="I-set"/>
    <property type="match status" value="1"/>
</dbReference>
<evidence type="ECO:0000256" key="1">
    <source>
        <dbReference type="ARBA" id="ARBA00022729"/>
    </source>
</evidence>
<dbReference type="FunFam" id="2.60.40.10:FF:000032">
    <property type="entry name" value="palladin isoform X1"/>
    <property type="match status" value="1"/>
</dbReference>
<dbReference type="Gene3D" id="2.60.40.10">
    <property type="entry name" value="Immunoglobulins"/>
    <property type="match status" value="2"/>
</dbReference>
<evidence type="ECO:0000313" key="7">
    <source>
        <dbReference type="Proteomes" id="UP000677054"/>
    </source>
</evidence>
<keyword evidence="3" id="KW-1015">Disulfide bond</keyword>
<dbReference type="InterPro" id="IPR003599">
    <property type="entry name" value="Ig_sub"/>
</dbReference>
<dbReference type="SMART" id="SM00409">
    <property type="entry name" value="IG"/>
    <property type="match status" value="1"/>
</dbReference>
<accession>A0A7R9FPK0</accession>
<dbReference type="InterPro" id="IPR051170">
    <property type="entry name" value="Neural/epithelial_adhesion"/>
</dbReference>
<proteinExistence type="predicted"/>
<keyword evidence="4" id="KW-0393">Immunoglobulin domain</keyword>
<dbReference type="InterPro" id="IPR013098">
    <property type="entry name" value="Ig_I-set"/>
</dbReference>
<dbReference type="EMBL" id="CAJPEV010002791">
    <property type="protein sequence ID" value="CAG0898052.1"/>
    <property type="molecule type" value="Genomic_DNA"/>
</dbReference>
<evidence type="ECO:0000256" key="2">
    <source>
        <dbReference type="ARBA" id="ARBA00022737"/>
    </source>
</evidence>
<feature type="domain" description="Ig-like" evidence="5">
    <location>
        <begin position="44"/>
        <end position="149"/>
    </location>
</feature>
<keyword evidence="2" id="KW-0677">Repeat</keyword>
<dbReference type="AlphaFoldDB" id="A0A7R9FPK0"/>
<keyword evidence="7" id="KW-1185">Reference proteome</keyword>
<dbReference type="InterPro" id="IPR007110">
    <property type="entry name" value="Ig-like_dom"/>
</dbReference>
<dbReference type="PROSITE" id="PS50835">
    <property type="entry name" value="IG_LIKE"/>
    <property type="match status" value="1"/>
</dbReference>
<dbReference type="OrthoDB" id="10012075at2759"/>
<evidence type="ECO:0000256" key="3">
    <source>
        <dbReference type="ARBA" id="ARBA00023157"/>
    </source>
</evidence>
<dbReference type="PANTHER" id="PTHR12231:SF253">
    <property type="entry name" value="DPR-INTERACTING PROTEIN ETA, ISOFORM B-RELATED"/>
    <property type="match status" value="1"/>
</dbReference>
<protein>
    <recommendedName>
        <fullName evidence="5">Ig-like domain-containing protein</fullName>
    </recommendedName>
</protein>
<reference evidence="6" key="1">
    <citation type="submission" date="2020-11" db="EMBL/GenBank/DDBJ databases">
        <authorList>
            <person name="Tran Van P."/>
        </authorList>
    </citation>
    <scope>NUCLEOTIDE SEQUENCE</scope>
</reference>
<dbReference type="Proteomes" id="UP000677054">
    <property type="component" value="Unassembled WGS sequence"/>
</dbReference>
<dbReference type="GO" id="GO:0043005">
    <property type="term" value="C:neuron projection"/>
    <property type="evidence" value="ECO:0007669"/>
    <property type="project" value="TreeGrafter"/>
</dbReference>
<dbReference type="InterPro" id="IPR003598">
    <property type="entry name" value="Ig_sub2"/>
</dbReference>
<dbReference type="InterPro" id="IPR036179">
    <property type="entry name" value="Ig-like_dom_sf"/>
</dbReference>
<evidence type="ECO:0000259" key="5">
    <source>
        <dbReference type="PROSITE" id="PS50835"/>
    </source>
</evidence>
<evidence type="ECO:0000313" key="6">
    <source>
        <dbReference type="EMBL" id="CAD7250329.1"/>
    </source>
</evidence>
<dbReference type="PANTHER" id="PTHR12231">
    <property type="entry name" value="CTX-RELATED TYPE I TRANSMEMBRANE PROTEIN"/>
    <property type="match status" value="1"/>
</dbReference>
<feature type="non-terminal residue" evidence="6">
    <location>
        <position position="212"/>
    </location>
</feature>
<name>A0A7R9FPK0_9CRUS</name>